<feature type="region of interest" description="Disordered" evidence="1">
    <location>
        <begin position="1"/>
        <end position="139"/>
    </location>
</feature>
<feature type="compositionally biased region" description="Polar residues" evidence="1">
    <location>
        <begin position="75"/>
        <end position="84"/>
    </location>
</feature>
<protein>
    <submittedName>
        <fullName evidence="2">Uncharacterized protein</fullName>
    </submittedName>
</protein>
<dbReference type="Proteomes" id="UP000464620">
    <property type="component" value="Chromosome B09"/>
</dbReference>
<reference evidence="2 3" key="1">
    <citation type="submission" date="2020-01" db="EMBL/GenBank/DDBJ databases">
        <title>Genome sequence of Arachis hypogaea, cultivar Shitouqi.</title>
        <authorList>
            <person name="Zhuang W."/>
            <person name="Chen H."/>
            <person name="Varshney R."/>
            <person name="Wang D."/>
            <person name="Ming R."/>
        </authorList>
    </citation>
    <scope>NUCLEOTIDE SEQUENCE [LARGE SCALE GENOMIC DNA]</scope>
    <source>
        <tissue evidence="2">Young leaf</tissue>
    </source>
</reference>
<feature type="compositionally biased region" description="Polar residues" evidence="1">
    <location>
        <begin position="91"/>
        <end position="108"/>
    </location>
</feature>
<accession>A0A6B9V8H1</accession>
<gene>
    <name evidence="2" type="ORF">DS421_19g646120</name>
</gene>
<organism evidence="2 3">
    <name type="scientific">Arachis hypogaea</name>
    <name type="common">Peanut</name>
    <dbReference type="NCBI Taxonomy" id="3818"/>
    <lineage>
        <taxon>Eukaryota</taxon>
        <taxon>Viridiplantae</taxon>
        <taxon>Streptophyta</taxon>
        <taxon>Embryophyta</taxon>
        <taxon>Tracheophyta</taxon>
        <taxon>Spermatophyta</taxon>
        <taxon>Magnoliopsida</taxon>
        <taxon>eudicotyledons</taxon>
        <taxon>Gunneridae</taxon>
        <taxon>Pentapetalae</taxon>
        <taxon>rosids</taxon>
        <taxon>fabids</taxon>
        <taxon>Fabales</taxon>
        <taxon>Fabaceae</taxon>
        <taxon>Papilionoideae</taxon>
        <taxon>50 kb inversion clade</taxon>
        <taxon>dalbergioids sensu lato</taxon>
        <taxon>Dalbergieae</taxon>
        <taxon>Pterocarpus clade</taxon>
        <taxon>Arachis</taxon>
    </lineage>
</organism>
<name>A0A6B9V8H1_ARAHY</name>
<sequence>MPCIMGISTARPTDLVGVVPDPKPVEENWESDEEAAPKKTKSKRGWGRGRLSEATLSSKKRGAINILMGDKPKQVQKSNSTISIKSKPLKRSSQSRVGPQSHSKQGVDTSGVEAEVTRPSLKTHEKEVTSPEPQLPPGPDLSILERVNIVFECLNHPLEEINNNVDLKAQLLAAIDFLNKKISVTALAALEAFMEEIYNHLSRIDSVEKYFNTTVEVLAIHDK</sequence>
<feature type="compositionally biased region" description="Basic residues" evidence="1">
    <location>
        <begin position="38"/>
        <end position="47"/>
    </location>
</feature>
<proteinExistence type="predicted"/>
<dbReference type="AlphaFoldDB" id="A0A6B9V8H1"/>
<evidence type="ECO:0000256" key="1">
    <source>
        <dbReference type="SAM" id="MobiDB-lite"/>
    </source>
</evidence>
<dbReference type="EMBL" id="CP031001">
    <property type="protein sequence ID" value="QHN76688.1"/>
    <property type="molecule type" value="Genomic_DNA"/>
</dbReference>
<evidence type="ECO:0000313" key="3">
    <source>
        <dbReference type="Proteomes" id="UP000464620"/>
    </source>
</evidence>
<evidence type="ECO:0000313" key="2">
    <source>
        <dbReference type="EMBL" id="QHN76688.1"/>
    </source>
</evidence>